<dbReference type="Proteomes" id="UP000814140">
    <property type="component" value="Unassembled WGS sequence"/>
</dbReference>
<protein>
    <submittedName>
        <fullName evidence="1">Uncharacterized protein</fullName>
    </submittedName>
</protein>
<evidence type="ECO:0000313" key="1">
    <source>
        <dbReference type="EMBL" id="KAI0056579.1"/>
    </source>
</evidence>
<proteinExistence type="predicted"/>
<organism evidence="1 2">
    <name type="scientific">Artomyces pyxidatus</name>
    <dbReference type="NCBI Taxonomy" id="48021"/>
    <lineage>
        <taxon>Eukaryota</taxon>
        <taxon>Fungi</taxon>
        <taxon>Dikarya</taxon>
        <taxon>Basidiomycota</taxon>
        <taxon>Agaricomycotina</taxon>
        <taxon>Agaricomycetes</taxon>
        <taxon>Russulales</taxon>
        <taxon>Auriscalpiaceae</taxon>
        <taxon>Artomyces</taxon>
    </lineage>
</organism>
<gene>
    <name evidence="1" type="ORF">BV25DRAFT_1813774</name>
</gene>
<dbReference type="EMBL" id="MU277262">
    <property type="protein sequence ID" value="KAI0056579.1"/>
    <property type="molecule type" value="Genomic_DNA"/>
</dbReference>
<accession>A0ACB8SJL1</accession>
<keyword evidence="2" id="KW-1185">Reference proteome</keyword>
<name>A0ACB8SJL1_9AGAM</name>
<sequence length="386" mass="39520">MALSALFALSAASYVVAQGGLATFPATPLASKHFAYPSGIPEQAGPEQLARGDQAGYNICNSTTEGPDSKCQTSFVNSIDDFCLWAPISPDSTISNTEGEEVAWCTKKGHGTRLIPAGTLTGVQLLKTPAYIQITGYMDQTKVNMAGDDDGGEMDPHGQDLRGNPIGGLMYSNGFPSNGGNNQTYQQVIEWVNFMGSNSFCLKVCDPAGTNPAGYCQHTLDRIGCAYNAPSNAPDGTFEVCDSDNMDVPGIYTVNGQTFSYSEPPETLGAITTIPYQPRVPASSNCVTYQSTALYTDLLAASAAPSSSSVSSTASGSASSVVVTQSSSGASHAATSTPGASAGPSASVPSSGSGPAPTGSSNGAARMGLSFFGGVVGIAFSILYFA</sequence>
<comment type="caution">
    <text evidence="1">The sequence shown here is derived from an EMBL/GenBank/DDBJ whole genome shotgun (WGS) entry which is preliminary data.</text>
</comment>
<evidence type="ECO:0000313" key="2">
    <source>
        <dbReference type="Proteomes" id="UP000814140"/>
    </source>
</evidence>
<reference evidence="1" key="2">
    <citation type="journal article" date="2022" name="New Phytol.">
        <title>Evolutionary transition to the ectomycorrhizal habit in the genomes of a hyperdiverse lineage of mushroom-forming fungi.</title>
        <authorList>
            <person name="Looney B."/>
            <person name="Miyauchi S."/>
            <person name="Morin E."/>
            <person name="Drula E."/>
            <person name="Courty P.E."/>
            <person name="Kohler A."/>
            <person name="Kuo A."/>
            <person name="LaButti K."/>
            <person name="Pangilinan J."/>
            <person name="Lipzen A."/>
            <person name="Riley R."/>
            <person name="Andreopoulos W."/>
            <person name="He G."/>
            <person name="Johnson J."/>
            <person name="Nolan M."/>
            <person name="Tritt A."/>
            <person name="Barry K.W."/>
            <person name="Grigoriev I.V."/>
            <person name="Nagy L.G."/>
            <person name="Hibbett D."/>
            <person name="Henrissat B."/>
            <person name="Matheny P.B."/>
            <person name="Labbe J."/>
            <person name="Martin F.M."/>
        </authorList>
    </citation>
    <scope>NUCLEOTIDE SEQUENCE</scope>
    <source>
        <strain evidence="1">HHB10654</strain>
    </source>
</reference>
<reference evidence="1" key="1">
    <citation type="submission" date="2021-03" db="EMBL/GenBank/DDBJ databases">
        <authorList>
            <consortium name="DOE Joint Genome Institute"/>
            <person name="Ahrendt S."/>
            <person name="Looney B.P."/>
            <person name="Miyauchi S."/>
            <person name="Morin E."/>
            <person name="Drula E."/>
            <person name="Courty P.E."/>
            <person name="Chicoki N."/>
            <person name="Fauchery L."/>
            <person name="Kohler A."/>
            <person name="Kuo A."/>
            <person name="Labutti K."/>
            <person name="Pangilinan J."/>
            <person name="Lipzen A."/>
            <person name="Riley R."/>
            <person name="Andreopoulos W."/>
            <person name="He G."/>
            <person name="Johnson J."/>
            <person name="Barry K.W."/>
            <person name="Grigoriev I.V."/>
            <person name="Nagy L."/>
            <person name="Hibbett D."/>
            <person name="Henrissat B."/>
            <person name="Matheny P.B."/>
            <person name="Labbe J."/>
            <person name="Martin F."/>
        </authorList>
    </citation>
    <scope>NUCLEOTIDE SEQUENCE</scope>
    <source>
        <strain evidence="1">HHB10654</strain>
    </source>
</reference>